<feature type="chain" id="PRO_5004919066" description="Transmembrane protein" evidence="2">
    <location>
        <begin position="30"/>
        <end position="161"/>
    </location>
</feature>
<keyword evidence="1" id="KW-0472">Membrane</keyword>
<evidence type="ECO:0008006" key="5">
    <source>
        <dbReference type="Google" id="ProtNLM"/>
    </source>
</evidence>
<evidence type="ECO:0000313" key="3">
    <source>
        <dbReference type="EMBL" id="ESZ95348.1"/>
    </source>
</evidence>
<feature type="transmembrane region" description="Helical" evidence="1">
    <location>
        <begin position="129"/>
        <end position="149"/>
    </location>
</feature>
<dbReference type="Proteomes" id="UP000019487">
    <property type="component" value="Unassembled WGS sequence"/>
</dbReference>
<dbReference type="AlphaFoldDB" id="W9CHE3"/>
<proteinExistence type="predicted"/>
<evidence type="ECO:0000256" key="1">
    <source>
        <dbReference type="SAM" id="Phobius"/>
    </source>
</evidence>
<dbReference type="EMBL" id="AYSA01000189">
    <property type="protein sequence ID" value="ESZ95348.1"/>
    <property type="molecule type" value="Genomic_DNA"/>
</dbReference>
<sequence length="161" mass="18394">MPTTKPNSEHFVLQRSGWLLLLLVTRLSATMFYECACSTFLIPDLENSPPSSQSHARDRRCESCRKRSKKRNRRWERRAREKGLVTRWGVFMWRDGERKERVKVLVKEAVLGGMVAVGCVGLWRLRGVWGWWGLSVGFGLWGGLGMGGFSDSWDDDGDDGD</sequence>
<dbReference type="HOGENOM" id="CLU_1644704_0_0_1"/>
<comment type="caution">
    <text evidence="3">The sequence shown here is derived from an EMBL/GenBank/DDBJ whole genome shotgun (WGS) entry which is preliminary data.</text>
</comment>
<protein>
    <recommendedName>
        <fullName evidence="5">Transmembrane protein</fullName>
    </recommendedName>
</protein>
<keyword evidence="2" id="KW-0732">Signal</keyword>
<reference evidence="3 4" key="1">
    <citation type="journal article" date="2014" name="Genome Announc.">
        <title>Draft genome sequence of Sclerotinia borealis, a psychrophilic plant pathogenic fungus.</title>
        <authorList>
            <person name="Mardanov A.V."/>
            <person name="Beletsky A.V."/>
            <person name="Kadnikov V.V."/>
            <person name="Ignatov A.N."/>
            <person name="Ravin N.V."/>
        </authorList>
    </citation>
    <scope>NUCLEOTIDE SEQUENCE [LARGE SCALE GENOMIC DNA]</scope>
    <source>
        <strain evidence="4">F-4157</strain>
    </source>
</reference>
<organism evidence="3 4">
    <name type="scientific">Sclerotinia borealis (strain F-4128)</name>
    <dbReference type="NCBI Taxonomy" id="1432307"/>
    <lineage>
        <taxon>Eukaryota</taxon>
        <taxon>Fungi</taxon>
        <taxon>Dikarya</taxon>
        <taxon>Ascomycota</taxon>
        <taxon>Pezizomycotina</taxon>
        <taxon>Leotiomycetes</taxon>
        <taxon>Helotiales</taxon>
        <taxon>Sclerotiniaceae</taxon>
        <taxon>Sclerotinia</taxon>
    </lineage>
</organism>
<evidence type="ECO:0000256" key="2">
    <source>
        <dbReference type="SAM" id="SignalP"/>
    </source>
</evidence>
<feature type="signal peptide" evidence="2">
    <location>
        <begin position="1"/>
        <end position="29"/>
    </location>
</feature>
<keyword evidence="1" id="KW-0812">Transmembrane</keyword>
<gene>
    <name evidence="3" type="ORF">SBOR_4282</name>
</gene>
<keyword evidence="4" id="KW-1185">Reference proteome</keyword>
<dbReference type="OrthoDB" id="3562580at2759"/>
<evidence type="ECO:0000313" key="4">
    <source>
        <dbReference type="Proteomes" id="UP000019487"/>
    </source>
</evidence>
<accession>W9CHE3</accession>
<keyword evidence="1" id="KW-1133">Transmembrane helix</keyword>
<name>W9CHE3_SCLBF</name>